<feature type="signal peptide" evidence="1">
    <location>
        <begin position="1"/>
        <end position="21"/>
    </location>
</feature>
<keyword evidence="1" id="KW-0732">Signal</keyword>
<accession>A0A1V9FQZ2</accession>
<gene>
    <name evidence="3" type="ORF">A4R26_19320</name>
</gene>
<evidence type="ECO:0000259" key="2">
    <source>
        <dbReference type="Pfam" id="PF10988"/>
    </source>
</evidence>
<keyword evidence="4" id="KW-1185">Reference proteome</keyword>
<evidence type="ECO:0000313" key="4">
    <source>
        <dbReference type="Proteomes" id="UP000192276"/>
    </source>
</evidence>
<reference evidence="4" key="1">
    <citation type="submission" date="2016-04" db="EMBL/GenBank/DDBJ databases">
        <authorList>
            <person name="Chen L."/>
            <person name="Zhuang W."/>
            <person name="Wang G."/>
        </authorList>
    </citation>
    <scope>NUCLEOTIDE SEQUENCE [LARGE SCALE GENOMIC DNA]</scope>
    <source>
        <strain evidence="4">208</strain>
    </source>
</reference>
<comment type="caution">
    <text evidence="3">The sequence shown here is derived from an EMBL/GenBank/DDBJ whole genome shotgun (WGS) entry which is preliminary data.</text>
</comment>
<dbReference type="AlphaFoldDB" id="A0A1V9FQZ2"/>
<dbReference type="EMBL" id="LWBP01000145">
    <property type="protein sequence ID" value="OQP60760.1"/>
    <property type="molecule type" value="Genomic_DNA"/>
</dbReference>
<sequence>MKNFPLALCVMLLFVVSSSTSCKKVTGKGPVVIESRNTASFDGLVLKVPADTYFTQDSVFKVELHAQENILDEIETTVINNNLTIRLRHSDTRLRTNDGISIFVSGPDVRSFNVDGSGYIETSNPITPANLHLRVEGSGSIKVKNVTTSEVNAAIDGSGHINVSSGSANEANVSISGSGLMNITGIMVKDADASIRGSGNISLFATQTLQANISGSGTIFYKGSPTVSKHISGSGSVIQQ</sequence>
<dbReference type="PANTHER" id="PTHR39200">
    <property type="entry name" value="HYPOTHETICAL EXPORTED PROTEIN"/>
    <property type="match status" value="1"/>
</dbReference>
<dbReference type="PROSITE" id="PS51257">
    <property type="entry name" value="PROKAR_LIPOPROTEIN"/>
    <property type="match status" value="1"/>
</dbReference>
<dbReference type="OrthoDB" id="1150922at2"/>
<feature type="domain" description="Putative auto-transporter adhesin head GIN" evidence="2">
    <location>
        <begin position="41"/>
        <end position="225"/>
    </location>
</feature>
<evidence type="ECO:0000256" key="1">
    <source>
        <dbReference type="SAM" id="SignalP"/>
    </source>
</evidence>
<evidence type="ECO:0000313" key="3">
    <source>
        <dbReference type="EMBL" id="OQP60760.1"/>
    </source>
</evidence>
<dbReference type="Pfam" id="PF10988">
    <property type="entry name" value="DUF2807"/>
    <property type="match status" value="1"/>
</dbReference>
<dbReference type="RefSeq" id="WP_081164217.1">
    <property type="nucleotide sequence ID" value="NZ_LWBP01000145.1"/>
</dbReference>
<protein>
    <recommendedName>
        <fullName evidence="2">Putative auto-transporter adhesin head GIN domain-containing protein</fullName>
    </recommendedName>
</protein>
<proteinExistence type="predicted"/>
<dbReference type="STRING" id="550983.A4R26_19320"/>
<organism evidence="3 4">
    <name type="scientific">Niastella populi</name>
    <dbReference type="NCBI Taxonomy" id="550983"/>
    <lineage>
        <taxon>Bacteria</taxon>
        <taxon>Pseudomonadati</taxon>
        <taxon>Bacteroidota</taxon>
        <taxon>Chitinophagia</taxon>
        <taxon>Chitinophagales</taxon>
        <taxon>Chitinophagaceae</taxon>
        <taxon>Niastella</taxon>
    </lineage>
</organism>
<feature type="chain" id="PRO_5010727929" description="Putative auto-transporter adhesin head GIN domain-containing protein" evidence="1">
    <location>
        <begin position="22"/>
        <end position="240"/>
    </location>
</feature>
<dbReference type="Gene3D" id="2.160.20.120">
    <property type="match status" value="1"/>
</dbReference>
<dbReference type="Proteomes" id="UP000192276">
    <property type="component" value="Unassembled WGS sequence"/>
</dbReference>
<dbReference type="PANTHER" id="PTHR39200:SF1">
    <property type="entry name" value="AUTO-TRANSPORTER ADHESIN HEAD GIN DOMAIN-CONTAINING PROTEIN-RELATED"/>
    <property type="match status" value="1"/>
</dbReference>
<dbReference type="InterPro" id="IPR021255">
    <property type="entry name" value="DUF2807"/>
</dbReference>
<name>A0A1V9FQZ2_9BACT</name>